<dbReference type="GO" id="GO:0005886">
    <property type="term" value="C:plasma membrane"/>
    <property type="evidence" value="ECO:0007669"/>
    <property type="project" value="TreeGrafter"/>
</dbReference>
<dbReference type="EnsemblPlants" id="AET1Gv20579300.34">
    <property type="protein sequence ID" value="AET1Gv20579300.34"/>
    <property type="gene ID" value="AET1Gv20579300"/>
</dbReference>
<feature type="domain" description="Copine C-terminal" evidence="1">
    <location>
        <begin position="87"/>
        <end position="146"/>
    </location>
</feature>
<evidence type="ECO:0000313" key="2">
    <source>
        <dbReference type="EnsemblPlants" id="AET1Gv20579300.34"/>
    </source>
</evidence>
<dbReference type="PANTHER" id="PTHR10857">
    <property type="entry name" value="COPINE"/>
    <property type="match status" value="1"/>
</dbReference>
<keyword evidence="3" id="KW-1185">Reference proteome</keyword>
<evidence type="ECO:0000259" key="1">
    <source>
        <dbReference type="Pfam" id="PF07002"/>
    </source>
</evidence>
<dbReference type="Gramene" id="AET1Gv20579300.34">
    <property type="protein sequence ID" value="AET1Gv20579300.34"/>
    <property type="gene ID" value="AET1Gv20579300"/>
</dbReference>
<reference evidence="2" key="5">
    <citation type="journal article" date="2021" name="G3 (Bethesda)">
        <title>Aegilops tauschii genome assembly Aet v5.0 features greater sequence contiguity and improved annotation.</title>
        <authorList>
            <person name="Wang L."/>
            <person name="Zhu T."/>
            <person name="Rodriguez J.C."/>
            <person name="Deal K.R."/>
            <person name="Dubcovsky J."/>
            <person name="McGuire P.E."/>
            <person name="Lux T."/>
            <person name="Spannagl M."/>
            <person name="Mayer K.F.X."/>
            <person name="Baldrich P."/>
            <person name="Meyers B.C."/>
            <person name="Huo N."/>
            <person name="Gu Y.Q."/>
            <person name="Zhou H."/>
            <person name="Devos K.M."/>
            <person name="Bennetzen J.L."/>
            <person name="Unver T."/>
            <person name="Budak H."/>
            <person name="Gulick P.J."/>
            <person name="Galiba G."/>
            <person name="Kalapos B."/>
            <person name="Nelson D.R."/>
            <person name="Li P."/>
            <person name="You F.M."/>
            <person name="Luo M.C."/>
            <person name="Dvorak J."/>
        </authorList>
    </citation>
    <scope>NUCLEOTIDE SEQUENCE [LARGE SCALE GENOMIC DNA]</scope>
    <source>
        <strain evidence="2">cv. AL8/78</strain>
    </source>
</reference>
<reference evidence="3" key="2">
    <citation type="journal article" date="2017" name="Nat. Plants">
        <title>The Aegilops tauschii genome reveals multiple impacts of transposons.</title>
        <authorList>
            <person name="Zhao G."/>
            <person name="Zou C."/>
            <person name="Li K."/>
            <person name="Wang K."/>
            <person name="Li T."/>
            <person name="Gao L."/>
            <person name="Zhang X."/>
            <person name="Wang H."/>
            <person name="Yang Z."/>
            <person name="Liu X."/>
            <person name="Jiang W."/>
            <person name="Mao L."/>
            <person name="Kong X."/>
            <person name="Jiao Y."/>
            <person name="Jia J."/>
        </authorList>
    </citation>
    <scope>NUCLEOTIDE SEQUENCE [LARGE SCALE GENOMIC DNA]</scope>
    <source>
        <strain evidence="3">cv. AL8/78</strain>
    </source>
</reference>
<dbReference type="Proteomes" id="UP000015105">
    <property type="component" value="Chromosome 1D"/>
</dbReference>
<dbReference type="AlphaFoldDB" id="A0A452YZ45"/>
<dbReference type="InterPro" id="IPR045052">
    <property type="entry name" value="Copine"/>
</dbReference>
<accession>A0A452YZ45</accession>
<name>A0A452YZ45_AEGTS</name>
<sequence length="231" mass="26316">MPVATTNLLGSLQTTIAQLENLYNSKAGANFYSHKGQKKLKGQLFLDKFQEKVQHTFLDYISSGFELNFMVAVDFTASNGDPRVPQSLHYIDPSGRPNSYQQAILGVSEVLQFYDNDRRFPAWGFGAKIPRGSVSHCFNLNASTNDCERFSRGANLVWASDQQSCRNCQPFCAIWKQQIFCPAHYHGWSYHRPARNKRFYCKGIRFAIVDSHRGSRECRFHSNEDPGCGLR</sequence>
<dbReference type="PANTHER" id="PTHR10857:SF120">
    <property type="entry name" value="PROTEIN BONZAI 3"/>
    <property type="match status" value="1"/>
</dbReference>
<proteinExistence type="predicted"/>
<reference evidence="2" key="3">
    <citation type="journal article" date="2017" name="Nature">
        <title>Genome sequence of the progenitor of the wheat D genome Aegilops tauschii.</title>
        <authorList>
            <person name="Luo M.C."/>
            <person name="Gu Y.Q."/>
            <person name="Puiu D."/>
            <person name="Wang H."/>
            <person name="Twardziok S.O."/>
            <person name="Deal K.R."/>
            <person name="Huo N."/>
            <person name="Zhu T."/>
            <person name="Wang L."/>
            <person name="Wang Y."/>
            <person name="McGuire P.E."/>
            <person name="Liu S."/>
            <person name="Long H."/>
            <person name="Ramasamy R.K."/>
            <person name="Rodriguez J.C."/>
            <person name="Van S.L."/>
            <person name="Yuan L."/>
            <person name="Wang Z."/>
            <person name="Xia Z."/>
            <person name="Xiao L."/>
            <person name="Anderson O.D."/>
            <person name="Ouyang S."/>
            <person name="Liang Y."/>
            <person name="Zimin A.V."/>
            <person name="Pertea G."/>
            <person name="Qi P."/>
            <person name="Bennetzen J.L."/>
            <person name="Dai X."/>
            <person name="Dawson M.W."/>
            <person name="Muller H.G."/>
            <person name="Kugler K."/>
            <person name="Rivarola-Duarte L."/>
            <person name="Spannagl M."/>
            <person name="Mayer K.F.X."/>
            <person name="Lu F.H."/>
            <person name="Bevan M.W."/>
            <person name="Leroy P."/>
            <person name="Li P."/>
            <person name="You F.M."/>
            <person name="Sun Q."/>
            <person name="Liu Z."/>
            <person name="Lyons E."/>
            <person name="Wicker T."/>
            <person name="Salzberg S.L."/>
            <person name="Devos K.M."/>
            <person name="Dvorak J."/>
        </authorList>
    </citation>
    <scope>NUCLEOTIDE SEQUENCE [LARGE SCALE GENOMIC DNA]</scope>
    <source>
        <strain evidence="2">cv. AL8/78</strain>
    </source>
</reference>
<dbReference type="GO" id="GO:0071277">
    <property type="term" value="P:cellular response to calcium ion"/>
    <property type="evidence" value="ECO:0007669"/>
    <property type="project" value="TreeGrafter"/>
</dbReference>
<reference evidence="3" key="1">
    <citation type="journal article" date="2014" name="Science">
        <title>Ancient hybridizations among the ancestral genomes of bread wheat.</title>
        <authorList>
            <consortium name="International Wheat Genome Sequencing Consortium,"/>
            <person name="Marcussen T."/>
            <person name="Sandve S.R."/>
            <person name="Heier L."/>
            <person name="Spannagl M."/>
            <person name="Pfeifer M."/>
            <person name="Jakobsen K.S."/>
            <person name="Wulff B.B."/>
            <person name="Steuernagel B."/>
            <person name="Mayer K.F."/>
            <person name="Olsen O.A."/>
        </authorList>
    </citation>
    <scope>NUCLEOTIDE SEQUENCE [LARGE SCALE GENOMIC DNA]</scope>
    <source>
        <strain evidence="3">cv. AL8/78</strain>
    </source>
</reference>
<organism evidence="2 3">
    <name type="scientific">Aegilops tauschii subsp. strangulata</name>
    <name type="common">Goatgrass</name>
    <dbReference type="NCBI Taxonomy" id="200361"/>
    <lineage>
        <taxon>Eukaryota</taxon>
        <taxon>Viridiplantae</taxon>
        <taxon>Streptophyta</taxon>
        <taxon>Embryophyta</taxon>
        <taxon>Tracheophyta</taxon>
        <taxon>Spermatophyta</taxon>
        <taxon>Magnoliopsida</taxon>
        <taxon>Liliopsida</taxon>
        <taxon>Poales</taxon>
        <taxon>Poaceae</taxon>
        <taxon>BOP clade</taxon>
        <taxon>Pooideae</taxon>
        <taxon>Triticodae</taxon>
        <taxon>Triticeae</taxon>
        <taxon>Triticinae</taxon>
        <taxon>Aegilops</taxon>
    </lineage>
</organism>
<evidence type="ECO:0000313" key="3">
    <source>
        <dbReference type="Proteomes" id="UP000015105"/>
    </source>
</evidence>
<dbReference type="GO" id="GO:0005544">
    <property type="term" value="F:calcium-dependent phospholipid binding"/>
    <property type="evidence" value="ECO:0007669"/>
    <property type="project" value="InterPro"/>
</dbReference>
<dbReference type="InterPro" id="IPR010734">
    <property type="entry name" value="Copine_C"/>
</dbReference>
<reference evidence="2" key="4">
    <citation type="submission" date="2019-03" db="UniProtKB">
        <authorList>
            <consortium name="EnsemblPlants"/>
        </authorList>
    </citation>
    <scope>IDENTIFICATION</scope>
</reference>
<dbReference type="Pfam" id="PF07002">
    <property type="entry name" value="Copine"/>
    <property type="match status" value="1"/>
</dbReference>
<protein>
    <recommendedName>
        <fullName evidence="1">Copine C-terminal domain-containing protein</fullName>
    </recommendedName>
</protein>